<feature type="domain" description="GH10" evidence="6">
    <location>
        <begin position="715"/>
        <end position="992"/>
    </location>
</feature>
<name>A0A103XTF0_CYNCS</name>
<accession>A0A103XTF0</accession>
<feature type="signal peptide" evidence="5">
    <location>
        <begin position="1"/>
        <end position="22"/>
    </location>
</feature>
<organism evidence="7 8">
    <name type="scientific">Cynara cardunculus var. scolymus</name>
    <name type="common">Globe artichoke</name>
    <name type="synonym">Cynara scolymus</name>
    <dbReference type="NCBI Taxonomy" id="59895"/>
    <lineage>
        <taxon>Eukaryota</taxon>
        <taxon>Viridiplantae</taxon>
        <taxon>Streptophyta</taxon>
        <taxon>Embryophyta</taxon>
        <taxon>Tracheophyta</taxon>
        <taxon>Spermatophyta</taxon>
        <taxon>Magnoliopsida</taxon>
        <taxon>eudicotyledons</taxon>
        <taxon>Gunneridae</taxon>
        <taxon>Pentapetalae</taxon>
        <taxon>asterids</taxon>
        <taxon>campanulids</taxon>
        <taxon>Asterales</taxon>
        <taxon>Asteraceae</taxon>
        <taxon>Carduoideae</taxon>
        <taxon>Cardueae</taxon>
        <taxon>Carduinae</taxon>
        <taxon>Cynara</taxon>
    </lineage>
</organism>
<dbReference type="SUPFAM" id="SSF51445">
    <property type="entry name" value="(Trans)glycosidases"/>
    <property type="match status" value="2"/>
</dbReference>
<sequence>MGFLLVAATNILVFLSLGFVVADQPLYDYSAYTQCKVEAEDPLYNGGILKDVATTMESIDDGDGTFTSWPAFVLPNLTPHTFYTFSSWIKIHGSDSSLITARLVNGNSSGKCVGTVLSRHDCWSFLKGGFFFNSESHPSLIYFQNSDNMDITITISSASLQPFTKEQWSFQQNYKINTERKRAVTIHVSDKQGARLQGAAVRVEQVAKDFPFGSAINNFIIGNVPYQQWFVERFNAAVFENELKWAATEPEQGVYNYTFADKMLDFVRANQIVARGHNIFWEDPKYLPPWVLNLTSPELELAVKRRIKSLMTRYRDEFVHWDVSNEFLHFNFYEEKLGENATYEFFKAAHEADPLATLFMNDFNVVESCRDVKSTVDTYISKIRELRRHGVWMDGIGLESHFDEPNLPLMRAILDKFATLQIPIWLTEVDITNQLDQETQASYLEDVLREGFSHPWVNGIMLWSALKQNGKCYQMCLTDTNFNNLPAGDVVDKLLKEWETGVMKSQTDEHGAFSFYGFLGEYRVSASFGGKTTNSTFSVSRSDETRHFNGLSYDYSGYTLCKNEPEDPLYNGGIIINHNQSQPDKVSSTLVLPNLSGNTIYSFSSWVKISGSNGTAIKASLTLDNDTHMCIGNVVAKSECWSFLKGGFVLDSPSDHAVVYFLDSYGKRINVTLTSASLQPFTHQQWQNNQDNSIDKERKRAVTIHVSDVDGKIIQGARIIVEQTSRNFPFERFNAAVFENELKWCATEPEQGRVNYTIPDLMLDFVRANQITVRGHNIFWEDPMYIPSWVQNLTGGALDSAVKSRIQGLMTHYKNQFVHWDVSNEMLHYDFYEQRLGQNASMEMFELAHTTDPLAMLFMNDFNVVETCDDLNSSATAYAARMKEVEEGGVTMDGVGLEGHFITPNPPLIRGVLDQLAALQLPIWLTEVDISNTLDPETQGKYLEIVLREVYSHPSVDGIMLWTAMDPMGCYQMCLTDANFQNLPAGDVVDRLIFKEWSTAVVNGESDEDGTLSFDGFLGEYVVNVDFGNKTSNSTFFISKGDETIHFSIQL</sequence>
<dbReference type="EMBL" id="LEKV01004275">
    <property type="protein sequence ID" value="KVH96523.1"/>
    <property type="molecule type" value="Genomic_DNA"/>
</dbReference>
<dbReference type="InterPro" id="IPR008979">
    <property type="entry name" value="Galactose-bd-like_sf"/>
</dbReference>
<evidence type="ECO:0000259" key="6">
    <source>
        <dbReference type="PROSITE" id="PS51760"/>
    </source>
</evidence>
<dbReference type="Pfam" id="PF00331">
    <property type="entry name" value="Glyco_hydro_10"/>
    <property type="match status" value="2"/>
</dbReference>
<dbReference type="STRING" id="59895.A0A103XTF0"/>
<dbReference type="GO" id="GO:0000272">
    <property type="term" value="P:polysaccharide catabolic process"/>
    <property type="evidence" value="ECO:0007669"/>
    <property type="project" value="UniProtKB-KW"/>
</dbReference>
<evidence type="ECO:0000256" key="4">
    <source>
        <dbReference type="ARBA" id="ARBA00023326"/>
    </source>
</evidence>
<proteinExistence type="inferred from homology"/>
<dbReference type="PANTHER" id="PTHR31490:SF83">
    <property type="entry name" value="EXOGLUCANASE_XYLANASE-LIKE ISOFORM X1"/>
    <property type="match status" value="1"/>
</dbReference>
<comment type="similarity">
    <text evidence="1">Belongs to the glycosyl hydrolase 10 (cellulase F) family.</text>
</comment>
<dbReference type="Gene3D" id="3.20.20.80">
    <property type="entry name" value="Glycosidases"/>
    <property type="match status" value="2"/>
</dbReference>
<reference evidence="7 8" key="1">
    <citation type="journal article" date="2016" name="Sci. Rep.">
        <title>The genome sequence of the outbreeding globe artichoke constructed de novo incorporating a phase-aware low-pass sequencing strategy of F1 progeny.</title>
        <authorList>
            <person name="Scaglione D."/>
            <person name="Reyes-Chin-Wo S."/>
            <person name="Acquadro A."/>
            <person name="Froenicke L."/>
            <person name="Portis E."/>
            <person name="Beitel C."/>
            <person name="Tirone M."/>
            <person name="Mauro R."/>
            <person name="Lo Monaco A."/>
            <person name="Mauromicale G."/>
            <person name="Faccioli P."/>
            <person name="Cattivelli L."/>
            <person name="Rieseberg L."/>
            <person name="Michelmore R."/>
            <person name="Lanteri S."/>
        </authorList>
    </citation>
    <scope>NUCLEOTIDE SEQUENCE [LARGE SCALE GENOMIC DNA]</scope>
    <source>
        <strain evidence="7">2C</strain>
    </source>
</reference>
<keyword evidence="8" id="KW-1185">Reference proteome</keyword>
<gene>
    <name evidence="7" type="ORF">Ccrd_001400</name>
</gene>
<evidence type="ECO:0000256" key="2">
    <source>
        <dbReference type="ARBA" id="ARBA00022801"/>
    </source>
</evidence>
<dbReference type="AlphaFoldDB" id="A0A103XTF0"/>
<dbReference type="PANTHER" id="PTHR31490">
    <property type="entry name" value="GLYCOSYL HYDROLASE"/>
    <property type="match status" value="1"/>
</dbReference>
<protein>
    <submittedName>
        <fullName evidence="7">Galactose-binding domain-like protein</fullName>
    </submittedName>
</protein>
<evidence type="ECO:0000256" key="1">
    <source>
        <dbReference type="ARBA" id="ARBA00007495"/>
    </source>
</evidence>
<feature type="domain" description="GH10" evidence="6">
    <location>
        <begin position="197"/>
        <end position="494"/>
    </location>
</feature>
<feature type="chain" id="PRO_5007119103" evidence="5">
    <location>
        <begin position="23"/>
        <end position="1051"/>
    </location>
</feature>
<dbReference type="OMA" id="NMDITIT"/>
<keyword evidence="2" id="KW-0378">Hydrolase</keyword>
<comment type="caution">
    <text evidence="7">The sequence shown here is derived from an EMBL/GenBank/DDBJ whole genome shotgun (WGS) entry which is preliminary data.</text>
</comment>
<evidence type="ECO:0000313" key="7">
    <source>
        <dbReference type="EMBL" id="KVH96523.1"/>
    </source>
</evidence>
<dbReference type="Gene3D" id="2.60.120.260">
    <property type="entry name" value="Galactose-binding domain-like"/>
    <property type="match status" value="1"/>
</dbReference>
<evidence type="ECO:0000313" key="8">
    <source>
        <dbReference type="Proteomes" id="UP000243975"/>
    </source>
</evidence>
<dbReference type="SMART" id="SM00633">
    <property type="entry name" value="Glyco_10"/>
    <property type="match status" value="2"/>
</dbReference>
<dbReference type="InterPro" id="IPR044846">
    <property type="entry name" value="GH10"/>
</dbReference>
<keyword evidence="3" id="KW-0119">Carbohydrate metabolism</keyword>
<keyword evidence="5" id="KW-0732">Signal</keyword>
<dbReference type="PROSITE" id="PS51760">
    <property type="entry name" value="GH10_2"/>
    <property type="match status" value="2"/>
</dbReference>
<evidence type="ECO:0000256" key="3">
    <source>
        <dbReference type="ARBA" id="ARBA00023277"/>
    </source>
</evidence>
<dbReference type="Proteomes" id="UP000243975">
    <property type="component" value="Unassembled WGS sequence"/>
</dbReference>
<dbReference type="GO" id="GO:0031176">
    <property type="term" value="F:endo-1,4-beta-xylanase activity"/>
    <property type="evidence" value="ECO:0007669"/>
    <property type="project" value="UniProtKB-ARBA"/>
</dbReference>
<dbReference type="Gramene" id="KVH96523">
    <property type="protein sequence ID" value="KVH96523"/>
    <property type="gene ID" value="Ccrd_001400"/>
</dbReference>
<dbReference type="InterPro" id="IPR001000">
    <property type="entry name" value="GH10_dom"/>
</dbReference>
<dbReference type="InterPro" id="IPR017853">
    <property type="entry name" value="GH"/>
</dbReference>
<keyword evidence="4" id="KW-0624">Polysaccharide degradation</keyword>
<dbReference type="PRINTS" id="PR00134">
    <property type="entry name" value="GLHYDRLASE10"/>
</dbReference>
<evidence type="ECO:0000256" key="5">
    <source>
        <dbReference type="SAM" id="SignalP"/>
    </source>
</evidence>
<dbReference type="SUPFAM" id="SSF49785">
    <property type="entry name" value="Galactose-binding domain-like"/>
    <property type="match status" value="1"/>
</dbReference>